<feature type="transmembrane region" description="Helical" evidence="1">
    <location>
        <begin position="71"/>
        <end position="93"/>
    </location>
</feature>
<feature type="transmembrane region" description="Helical" evidence="1">
    <location>
        <begin position="6"/>
        <end position="26"/>
    </location>
</feature>
<evidence type="ECO:0000313" key="3">
    <source>
        <dbReference type="Proteomes" id="UP000011688"/>
    </source>
</evidence>
<reference evidence="2 3" key="1">
    <citation type="journal article" date="2014" name="PLoS Genet.">
        <title>Phylogenetically driven sequencing of extremely halophilic archaea reveals strategies for static and dynamic osmo-response.</title>
        <authorList>
            <person name="Becker E.A."/>
            <person name="Seitzer P.M."/>
            <person name="Tritt A."/>
            <person name="Larsen D."/>
            <person name="Krusor M."/>
            <person name="Yao A.I."/>
            <person name="Wu D."/>
            <person name="Madern D."/>
            <person name="Eisen J.A."/>
            <person name="Darling A.E."/>
            <person name="Facciotti M.T."/>
        </authorList>
    </citation>
    <scope>NUCLEOTIDE SEQUENCE [LARGE SCALE GENOMIC DNA]</scope>
    <source>
        <strain evidence="2 3">DSM 10524</strain>
    </source>
</reference>
<dbReference type="OrthoDB" id="204947at2157"/>
<dbReference type="EMBL" id="AOIB01000005">
    <property type="protein sequence ID" value="ELY61445.1"/>
    <property type="molecule type" value="Genomic_DNA"/>
</dbReference>
<keyword evidence="1" id="KW-1133">Transmembrane helix</keyword>
<dbReference type="RefSeq" id="WP_005553149.1">
    <property type="nucleotide sequence ID" value="NZ_AOIB01000005.1"/>
</dbReference>
<dbReference type="AlphaFoldDB" id="L9XIA6"/>
<sequence length="116" mass="12615">MTDRRRPFWPAYLLTALIAGLGHWYLGQWKRGSIWFTLYVLALGFLSARSISGALELGDPFVVTALQFESVSYADVAIPLAVLIVCLLDVYLIGVLQRTAPSSDPPAGEARSNGSS</sequence>
<comment type="caution">
    <text evidence="2">The sequence shown here is derived from an EMBL/GenBank/DDBJ whole genome shotgun (WGS) entry which is preliminary data.</text>
</comment>
<dbReference type="STRING" id="1227497.C491_01267"/>
<keyword evidence="1" id="KW-0472">Membrane</keyword>
<organism evidence="2 3">
    <name type="scientific">Natronococcus amylolyticus DSM 10524</name>
    <dbReference type="NCBI Taxonomy" id="1227497"/>
    <lineage>
        <taxon>Archaea</taxon>
        <taxon>Methanobacteriati</taxon>
        <taxon>Methanobacteriota</taxon>
        <taxon>Stenosarchaea group</taxon>
        <taxon>Halobacteria</taxon>
        <taxon>Halobacteriales</taxon>
        <taxon>Natrialbaceae</taxon>
        <taxon>Natronococcus</taxon>
    </lineage>
</organism>
<gene>
    <name evidence="2" type="ORF">C491_01267</name>
</gene>
<proteinExistence type="predicted"/>
<feature type="transmembrane region" description="Helical" evidence="1">
    <location>
        <begin position="33"/>
        <end position="51"/>
    </location>
</feature>
<dbReference type="eggNOG" id="arCOG03295">
    <property type="taxonomic scope" value="Archaea"/>
</dbReference>
<keyword evidence="3" id="KW-1185">Reference proteome</keyword>
<evidence type="ECO:0000256" key="1">
    <source>
        <dbReference type="SAM" id="Phobius"/>
    </source>
</evidence>
<evidence type="ECO:0000313" key="2">
    <source>
        <dbReference type="EMBL" id="ELY61445.1"/>
    </source>
</evidence>
<protein>
    <submittedName>
        <fullName evidence="2">Uncharacterized protein</fullName>
    </submittedName>
</protein>
<accession>L9XIA6</accession>
<dbReference type="Proteomes" id="UP000011688">
    <property type="component" value="Unassembled WGS sequence"/>
</dbReference>
<name>L9XIA6_9EURY</name>
<keyword evidence="1" id="KW-0812">Transmembrane</keyword>